<keyword evidence="4" id="KW-0653">Protein transport</keyword>
<dbReference type="InterPro" id="IPR016444">
    <property type="entry name" value="Synaptobrevin/VAMP"/>
</dbReference>
<dbReference type="PROSITE" id="PS50892">
    <property type="entry name" value="V_SNARE"/>
    <property type="match status" value="1"/>
</dbReference>
<dbReference type="Gene3D" id="1.20.5.110">
    <property type="match status" value="1"/>
</dbReference>
<dbReference type="OrthoDB" id="190375at2759"/>
<feature type="transmembrane region" description="Helical" evidence="10">
    <location>
        <begin position="89"/>
        <end position="110"/>
    </location>
</feature>
<evidence type="ECO:0000256" key="9">
    <source>
        <dbReference type="SAM" id="MobiDB-lite"/>
    </source>
</evidence>
<evidence type="ECO:0000256" key="3">
    <source>
        <dbReference type="ARBA" id="ARBA00022692"/>
    </source>
</evidence>
<evidence type="ECO:0000256" key="10">
    <source>
        <dbReference type="SAM" id="Phobius"/>
    </source>
</evidence>
<dbReference type="GO" id="GO:0015031">
    <property type="term" value="P:protein transport"/>
    <property type="evidence" value="ECO:0007669"/>
    <property type="project" value="UniProtKB-KW"/>
</dbReference>
<dbReference type="Pfam" id="PF00957">
    <property type="entry name" value="Synaptobrevin"/>
    <property type="match status" value="1"/>
</dbReference>
<evidence type="ECO:0000256" key="4">
    <source>
        <dbReference type="ARBA" id="ARBA00022927"/>
    </source>
</evidence>
<evidence type="ECO:0000259" key="11">
    <source>
        <dbReference type="PROSITE" id="PS50892"/>
    </source>
</evidence>
<keyword evidence="5 10" id="KW-1133">Transmembrane helix</keyword>
<dbReference type="SUPFAM" id="SSF58038">
    <property type="entry name" value="SNARE fusion complex"/>
    <property type="match status" value="1"/>
</dbReference>
<evidence type="ECO:0000256" key="6">
    <source>
        <dbReference type="ARBA" id="ARBA00023136"/>
    </source>
</evidence>
<dbReference type="GO" id="GO:0016192">
    <property type="term" value="P:vesicle-mediated transport"/>
    <property type="evidence" value="ECO:0007669"/>
    <property type="project" value="InterPro"/>
</dbReference>
<sequence length="116" mass="13331">MSYNSYPSENNPTNPHGAGNPSQGKTNEIQRELDEVVTIMQDNIDKVMEREERLDVLQTKTDDMNEGARQFRKGASRVRKQMWWKDMKLKIIIAVVIVILLVVIIVPIATRSQNHV</sequence>
<dbReference type="AlphaFoldDB" id="A0A9W8E1M8"/>
<keyword evidence="6 10" id="KW-0472">Membrane</keyword>
<dbReference type="GO" id="GO:0016020">
    <property type="term" value="C:membrane"/>
    <property type="evidence" value="ECO:0007669"/>
    <property type="project" value="InterPro"/>
</dbReference>
<gene>
    <name evidence="12" type="primary">SNC2</name>
    <name evidence="12" type="ORF">IWQ62_004798</name>
</gene>
<accession>A0A9W8E1M8</accession>
<keyword evidence="3 10" id="KW-0812">Transmembrane</keyword>
<feature type="domain" description="V-SNARE coiled-coil homology" evidence="11">
    <location>
        <begin position="25"/>
        <end position="85"/>
    </location>
</feature>
<evidence type="ECO:0000313" key="12">
    <source>
        <dbReference type="EMBL" id="KAJ1958973.1"/>
    </source>
</evidence>
<dbReference type="EMBL" id="JANBPY010001713">
    <property type="protein sequence ID" value="KAJ1958973.1"/>
    <property type="molecule type" value="Genomic_DNA"/>
</dbReference>
<reference evidence="12" key="1">
    <citation type="submission" date="2022-07" db="EMBL/GenBank/DDBJ databases">
        <title>Phylogenomic reconstructions and comparative analyses of Kickxellomycotina fungi.</title>
        <authorList>
            <person name="Reynolds N.K."/>
            <person name="Stajich J.E."/>
            <person name="Barry K."/>
            <person name="Grigoriev I.V."/>
            <person name="Crous P."/>
            <person name="Smith M.E."/>
        </authorList>
    </citation>
    <scope>NUCLEOTIDE SEQUENCE</scope>
    <source>
        <strain evidence="12">RSA 1196</strain>
    </source>
</reference>
<dbReference type="PIRSF" id="PIRSF005409">
    <property type="entry name" value="Synaptobrevin_euk"/>
    <property type="match status" value="1"/>
</dbReference>
<organism evidence="12 13">
    <name type="scientific">Dispira parvispora</name>
    <dbReference type="NCBI Taxonomy" id="1520584"/>
    <lineage>
        <taxon>Eukaryota</taxon>
        <taxon>Fungi</taxon>
        <taxon>Fungi incertae sedis</taxon>
        <taxon>Zoopagomycota</taxon>
        <taxon>Kickxellomycotina</taxon>
        <taxon>Dimargaritomycetes</taxon>
        <taxon>Dimargaritales</taxon>
        <taxon>Dimargaritaceae</taxon>
        <taxon>Dispira</taxon>
    </lineage>
</organism>
<feature type="region of interest" description="Disordered" evidence="9">
    <location>
        <begin position="1"/>
        <end position="31"/>
    </location>
</feature>
<comment type="similarity">
    <text evidence="1">Belongs to the synaptobrevin family.</text>
</comment>
<evidence type="ECO:0000313" key="13">
    <source>
        <dbReference type="Proteomes" id="UP001150925"/>
    </source>
</evidence>
<dbReference type="Proteomes" id="UP001150925">
    <property type="component" value="Unassembled WGS sequence"/>
</dbReference>
<dbReference type="PRINTS" id="PR00219">
    <property type="entry name" value="SYNAPTOBREVN"/>
</dbReference>
<keyword evidence="8" id="KW-0175">Coiled coil</keyword>
<dbReference type="InterPro" id="IPR001388">
    <property type="entry name" value="Synaptobrevin-like"/>
</dbReference>
<dbReference type="FunFam" id="1.20.5.110:FF:000004">
    <property type="entry name" value="Vesicle-associated membrane protein 7"/>
    <property type="match status" value="1"/>
</dbReference>
<comment type="caution">
    <text evidence="12">The sequence shown here is derived from an EMBL/GenBank/DDBJ whole genome shotgun (WGS) entry which is preliminary data.</text>
</comment>
<dbReference type="GO" id="GO:0005737">
    <property type="term" value="C:cytoplasm"/>
    <property type="evidence" value="ECO:0007669"/>
    <property type="project" value="UniProtKB-ARBA"/>
</dbReference>
<evidence type="ECO:0000256" key="5">
    <source>
        <dbReference type="ARBA" id="ARBA00022989"/>
    </source>
</evidence>
<dbReference type="GO" id="GO:0012505">
    <property type="term" value="C:endomembrane system"/>
    <property type="evidence" value="ECO:0007669"/>
    <property type="project" value="UniProtKB-SubCell"/>
</dbReference>
<evidence type="ECO:0000256" key="7">
    <source>
        <dbReference type="ARBA" id="ARBA00046280"/>
    </source>
</evidence>
<dbReference type="InterPro" id="IPR042855">
    <property type="entry name" value="V_SNARE_CC"/>
</dbReference>
<protein>
    <submittedName>
        <fullName evidence="12">Vesicle membrane receptor protein (V-SNARE)</fullName>
    </submittedName>
</protein>
<dbReference type="PANTHER" id="PTHR45701">
    <property type="entry name" value="SYNAPTOBREVIN FAMILY MEMBER"/>
    <property type="match status" value="1"/>
</dbReference>
<evidence type="ECO:0000256" key="8">
    <source>
        <dbReference type="PROSITE-ProRule" id="PRU00290"/>
    </source>
</evidence>
<keyword evidence="2" id="KW-0813">Transport</keyword>
<evidence type="ECO:0000256" key="2">
    <source>
        <dbReference type="ARBA" id="ARBA00022448"/>
    </source>
</evidence>
<evidence type="ECO:0000256" key="1">
    <source>
        <dbReference type="ARBA" id="ARBA00008025"/>
    </source>
</evidence>
<comment type="subcellular location">
    <subcellularLocation>
        <location evidence="7">Endomembrane system</location>
        <topology evidence="7">Single-pass type IV membrane protein</topology>
    </subcellularLocation>
</comment>
<keyword evidence="13" id="KW-1185">Reference proteome</keyword>
<proteinExistence type="inferred from homology"/>
<keyword evidence="12" id="KW-0675">Receptor</keyword>
<feature type="compositionally biased region" description="Polar residues" evidence="9">
    <location>
        <begin position="1"/>
        <end position="27"/>
    </location>
</feature>
<name>A0A9W8E1M8_9FUNG</name>